<evidence type="ECO:0000313" key="7">
    <source>
        <dbReference type="Proteomes" id="UP000262073"/>
    </source>
</evidence>
<proteinExistence type="predicted"/>
<dbReference type="PROSITE" id="PS50932">
    <property type="entry name" value="HTH_LACI_2"/>
    <property type="match status" value="1"/>
</dbReference>
<dbReference type="EMBL" id="CP031769">
    <property type="protein sequence ID" value="AXR08083.1"/>
    <property type="molecule type" value="Genomic_DNA"/>
</dbReference>
<keyword evidence="1" id="KW-0805">Transcription regulation</keyword>
<reference evidence="6 7" key="1">
    <citation type="submission" date="2018-08" db="EMBL/GenBank/DDBJ databases">
        <title>Salinimonas sediminis sp. nov., a piezophilic bacterium isolated from a deep-sea sediment sample from the New Britain Trench.</title>
        <authorList>
            <person name="Cao J."/>
        </authorList>
    </citation>
    <scope>NUCLEOTIDE SEQUENCE [LARGE SCALE GENOMIC DNA]</scope>
    <source>
        <strain evidence="6 7">N102</strain>
    </source>
</reference>
<feature type="compositionally biased region" description="Polar residues" evidence="4">
    <location>
        <begin position="325"/>
        <end position="342"/>
    </location>
</feature>
<evidence type="ECO:0000256" key="4">
    <source>
        <dbReference type="SAM" id="MobiDB-lite"/>
    </source>
</evidence>
<dbReference type="Pfam" id="PF13377">
    <property type="entry name" value="Peripla_BP_3"/>
    <property type="match status" value="1"/>
</dbReference>
<keyword evidence="7" id="KW-1185">Reference proteome</keyword>
<dbReference type="InterPro" id="IPR000843">
    <property type="entry name" value="HTH_LacI"/>
</dbReference>
<dbReference type="InterPro" id="IPR010982">
    <property type="entry name" value="Lambda_DNA-bd_dom_sf"/>
</dbReference>
<dbReference type="Gene3D" id="1.10.260.40">
    <property type="entry name" value="lambda repressor-like DNA-binding domains"/>
    <property type="match status" value="1"/>
</dbReference>
<dbReference type="PANTHER" id="PTHR30146:SF153">
    <property type="entry name" value="LACTOSE OPERON REPRESSOR"/>
    <property type="match status" value="1"/>
</dbReference>
<dbReference type="InterPro" id="IPR046335">
    <property type="entry name" value="LacI/GalR-like_sensor"/>
</dbReference>
<keyword evidence="3" id="KW-0804">Transcription</keyword>
<dbReference type="SUPFAM" id="SSF53822">
    <property type="entry name" value="Periplasmic binding protein-like I"/>
    <property type="match status" value="1"/>
</dbReference>
<evidence type="ECO:0000256" key="3">
    <source>
        <dbReference type="ARBA" id="ARBA00023163"/>
    </source>
</evidence>
<dbReference type="GO" id="GO:0000976">
    <property type="term" value="F:transcription cis-regulatory region binding"/>
    <property type="evidence" value="ECO:0007669"/>
    <property type="project" value="TreeGrafter"/>
</dbReference>
<feature type="region of interest" description="Disordered" evidence="4">
    <location>
        <begin position="316"/>
        <end position="342"/>
    </location>
</feature>
<dbReference type="CDD" id="cd01545">
    <property type="entry name" value="PBP1_SalR"/>
    <property type="match status" value="1"/>
</dbReference>
<evidence type="ECO:0000256" key="1">
    <source>
        <dbReference type="ARBA" id="ARBA00023015"/>
    </source>
</evidence>
<evidence type="ECO:0000259" key="5">
    <source>
        <dbReference type="PROSITE" id="PS50932"/>
    </source>
</evidence>
<keyword evidence="2 6" id="KW-0238">DNA-binding</keyword>
<organism evidence="6 7">
    <name type="scientific">Salinimonas sediminis</name>
    <dbReference type="NCBI Taxonomy" id="2303538"/>
    <lineage>
        <taxon>Bacteria</taxon>
        <taxon>Pseudomonadati</taxon>
        <taxon>Pseudomonadota</taxon>
        <taxon>Gammaproteobacteria</taxon>
        <taxon>Alteromonadales</taxon>
        <taxon>Alteromonadaceae</taxon>
        <taxon>Alteromonas/Salinimonas group</taxon>
        <taxon>Salinimonas</taxon>
    </lineage>
</organism>
<name>A0A346NRC6_9ALTE</name>
<dbReference type="RefSeq" id="WP_117318306.1">
    <property type="nucleotide sequence ID" value="NZ_CP031769.1"/>
</dbReference>
<dbReference type="AlphaFoldDB" id="A0A346NRC6"/>
<accession>A0A346NRC6</accession>
<gene>
    <name evidence="6" type="ORF">D0Y50_18030</name>
</gene>
<dbReference type="SUPFAM" id="SSF47413">
    <property type="entry name" value="lambda repressor-like DNA-binding domains"/>
    <property type="match status" value="1"/>
</dbReference>
<sequence>MHKRPTINDIAKQAGVSKRTVSRVINGAVNVNPATREKIAAIIQQAGFSPDKKARGLAANRSYLLGIIYDNSGTYYIDQVQRGVLDISIDKGYELIVHPCAKQSDNYVANCVQFVQRSHVDGVIVLPPVSECQALFDAFTAHGYHYVRMASIALDTPANMVVSDDRGALQALARYLVSVQLTQIAIITGPANYSSTTERLEGFVQTLHSLGIDIAPQWIIEGDNTYESGLECGHALLTQNPLPQVIFANNDDMAVGVINAAYALNIAVPDRVSVVGFDDNQLAARIVPSLTTVRRPVAAMASLAARKLIAQIEPAPDSEMPDSALSETPYTPQLIVRNSTPR</sequence>
<evidence type="ECO:0000313" key="6">
    <source>
        <dbReference type="EMBL" id="AXR08083.1"/>
    </source>
</evidence>
<dbReference type="Gene3D" id="3.40.50.2300">
    <property type="match status" value="2"/>
</dbReference>
<dbReference type="PROSITE" id="PS00356">
    <property type="entry name" value="HTH_LACI_1"/>
    <property type="match status" value="1"/>
</dbReference>
<dbReference type="Pfam" id="PF00356">
    <property type="entry name" value="LacI"/>
    <property type="match status" value="1"/>
</dbReference>
<dbReference type="GO" id="GO:0003700">
    <property type="term" value="F:DNA-binding transcription factor activity"/>
    <property type="evidence" value="ECO:0007669"/>
    <property type="project" value="TreeGrafter"/>
</dbReference>
<dbReference type="Proteomes" id="UP000262073">
    <property type="component" value="Chromosome"/>
</dbReference>
<dbReference type="OrthoDB" id="9798934at2"/>
<dbReference type="PANTHER" id="PTHR30146">
    <property type="entry name" value="LACI-RELATED TRANSCRIPTIONAL REPRESSOR"/>
    <property type="match status" value="1"/>
</dbReference>
<dbReference type="KEGG" id="salm:D0Y50_18030"/>
<dbReference type="CDD" id="cd01392">
    <property type="entry name" value="HTH_LacI"/>
    <property type="match status" value="1"/>
</dbReference>
<dbReference type="SMART" id="SM00354">
    <property type="entry name" value="HTH_LACI"/>
    <property type="match status" value="1"/>
</dbReference>
<protein>
    <submittedName>
        <fullName evidence="6">LacI family DNA-binding transcriptional regulator</fullName>
    </submittedName>
</protein>
<dbReference type="PRINTS" id="PR00036">
    <property type="entry name" value="HTHLACI"/>
</dbReference>
<evidence type="ECO:0000256" key="2">
    <source>
        <dbReference type="ARBA" id="ARBA00023125"/>
    </source>
</evidence>
<feature type="domain" description="HTH lacI-type" evidence="5">
    <location>
        <begin position="5"/>
        <end position="59"/>
    </location>
</feature>
<dbReference type="InterPro" id="IPR028082">
    <property type="entry name" value="Peripla_BP_I"/>
</dbReference>